<dbReference type="InterPro" id="IPR002933">
    <property type="entry name" value="Peptidase_M20"/>
</dbReference>
<reference evidence="3 4" key="1">
    <citation type="submission" date="2017-05" db="EMBL/GenBank/DDBJ databases">
        <authorList>
            <person name="Varghese N."/>
            <person name="Submissions S."/>
        </authorList>
    </citation>
    <scope>NUCLEOTIDE SEQUENCE [LARGE SCALE GENOMIC DNA]</scope>
    <source>
        <strain evidence="3 4">DSM 15522</strain>
    </source>
</reference>
<name>A0ABY1NL84_9BACT</name>
<comment type="caution">
    <text evidence="3">The sequence shown here is derived from an EMBL/GenBank/DDBJ whole genome shotgun (WGS) entry which is preliminary data.</text>
</comment>
<sequence>MDINREILRISKDIFEDTVAWRRHLRMYPELSGQEYETAEFVAKKLREFGVDEVIEGFAGSTAVVGIIKGSGKKEVALRADMDALAGEGRIEKPYASRVSGVAHLCGHDAHTAMLLGAAKTLVEIKSYLKGSVKLIFQPCEEKSECSGARFLIENGVLTPETEAIFGLHVSPELKTGIVGIKKGVVLASADFFNVRVEGKSAHASKPHKGRDPIVAACEMVSSIYHVVSRFIDPLEPAVISVGKIAGGYAENVIPDSVEFEGTYRTLSGNVRKLIARKLEEIVKGLAVAYGVEASLTIKEGNPPLMNDDRLIELVKKISIDMFSKKGVVELERPSMGGEDFAFYLEKIPGVFIRLGTGNKEKGTTYPLHSSKFDIDEDALWVGTALYSAFAVSFLMSL</sequence>
<dbReference type="PIRSF" id="PIRSF005962">
    <property type="entry name" value="Pept_M20D_amidohydro"/>
    <property type="match status" value="1"/>
</dbReference>
<evidence type="ECO:0000256" key="1">
    <source>
        <dbReference type="ARBA" id="ARBA00022801"/>
    </source>
</evidence>
<dbReference type="PANTHER" id="PTHR11014:SF63">
    <property type="entry name" value="METALLOPEPTIDASE, PUTATIVE (AFU_ORTHOLOGUE AFUA_6G09600)-RELATED"/>
    <property type="match status" value="1"/>
</dbReference>
<keyword evidence="1" id="KW-0378">Hydrolase</keyword>
<keyword evidence="4" id="KW-1185">Reference proteome</keyword>
<dbReference type="Gene3D" id="3.40.630.10">
    <property type="entry name" value="Zn peptidases"/>
    <property type="match status" value="1"/>
</dbReference>
<dbReference type="InterPro" id="IPR017439">
    <property type="entry name" value="Amidohydrolase"/>
</dbReference>
<dbReference type="SUPFAM" id="SSF53187">
    <property type="entry name" value="Zn-dependent exopeptidases"/>
    <property type="match status" value="1"/>
</dbReference>
<evidence type="ECO:0000313" key="4">
    <source>
        <dbReference type="Proteomes" id="UP001157911"/>
    </source>
</evidence>
<dbReference type="InterPro" id="IPR036264">
    <property type="entry name" value="Bact_exopeptidase_dim_dom"/>
</dbReference>
<dbReference type="SUPFAM" id="SSF55031">
    <property type="entry name" value="Bacterial exopeptidase dimerisation domain"/>
    <property type="match status" value="1"/>
</dbReference>
<organism evidence="3 4">
    <name type="scientific">Desulfurobacterium pacificum</name>
    <dbReference type="NCBI Taxonomy" id="240166"/>
    <lineage>
        <taxon>Bacteria</taxon>
        <taxon>Pseudomonadati</taxon>
        <taxon>Aquificota</taxon>
        <taxon>Aquificia</taxon>
        <taxon>Desulfurobacteriales</taxon>
        <taxon>Desulfurobacteriaceae</taxon>
        <taxon>Desulfurobacterium</taxon>
    </lineage>
</organism>
<dbReference type="Proteomes" id="UP001157911">
    <property type="component" value="Unassembled WGS sequence"/>
</dbReference>
<dbReference type="PANTHER" id="PTHR11014">
    <property type="entry name" value="PEPTIDASE M20 FAMILY MEMBER"/>
    <property type="match status" value="1"/>
</dbReference>
<dbReference type="InterPro" id="IPR011650">
    <property type="entry name" value="Peptidase_M20_dimer"/>
</dbReference>
<evidence type="ECO:0000313" key="3">
    <source>
        <dbReference type="EMBL" id="SMP12206.1"/>
    </source>
</evidence>
<evidence type="ECO:0000259" key="2">
    <source>
        <dbReference type="Pfam" id="PF07687"/>
    </source>
</evidence>
<proteinExistence type="predicted"/>
<dbReference type="Gene3D" id="3.30.70.360">
    <property type="match status" value="1"/>
</dbReference>
<dbReference type="EMBL" id="FXUB01000002">
    <property type="protein sequence ID" value="SMP12206.1"/>
    <property type="molecule type" value="Genomic_DNA"/>
</dbReference>
<dbReference type="Pfam" id="PF07687">
    <property type="entry name" value="M20_dimer"/>
    <property type="match status" value="1"/>
</dbReference>
<dbReference type="NCBIfam" id="TIGR01891">
    <property type="entry name" value="amidohydrolases"/>
    <property type="match status" value="1"/>
</dbReference>
<dbReference type="RefSeq" id="WP_283400503.1">
    <property type="nucleotide sequence ID" value="NZ_FXUB01000002.1"/>
</dbReference>
<gene>
    <name evidence="3" type="ORF">SAMN06265339_1028</name>
</gene>
<protein>
    <submittedName>
        <fullName evidence="3">Amidohydrolase</fullName>
    </submittedName>
</protein>
<accession>A0ABY1NL84</accession>
<dbReference type="Pfam" id="PF01546">
    <property type="entry name" value="Peptidase_M20"/>
    <property type="match status" value="1"/>
</dbReference>
<feature type="domain" description="Peptidase M20 dimerisation" evidence="2">
    <location>
        <begin position="193"/>
        <end position="288"/>
    </location>
</feature>